<dbReference type="Gramene" id="OIT03534">
    <property type="protein sequence ID" value="OIT03534"/>
    <property type="gene ID" value="A4A49_11390"/>
</dbReference>
<evidence type="ECO:0000313" key="2">
    <source>
        <dbReference type="Proteomes" id="UP000187609"/>
    </source>
</evidence>
<dbReference type="EMBL" id="MJEQ01037187">
    <property type="protein sequence ID" value="OIT03534.1"/>
    <property type="molecule type" value="Genomic_DNA"/>
</dbReference>
<dbReference type="AlphaFoldDB" id="A0A1J6IF71"/>
<proteinExistence type="predicted"/>
<gene>
    <name evidence="1" type="ORF">A4A49_11390</name>
</gene>
<name>A0A1J6IF71_NICAT</name>
<organism evidence="1 2">
    <name type="scientific">Nicotiana attenuata</name>
    <name type="common">Coyote tobacco</name>
    <dbReference type="NCBI Taxonomy" id="49451"/>
    <lineage>
        <taxon>Eukaryota</taxon>
        <taxon>Viridiplantae</taxon>
        <taxon>Streptophyta</taxon>
        <taxon>Embryophyta</taxon>
        <taxon>Tracheophyta</taxon>
        <taxon>Spermatophyta</taxon>
        <taxon>Magnoliopsida</taxon>
        <taxon>eudicotyledons</taxon>
        <taxon>Gunneridae</taxon>
        <taxon>Pentapetalae</taxon>
        <taxon>asterids</taxon>
        <taxon>lamiids</taxon>
        <taxon>Solanales</taxon>
        <taxon>Solanaceae</taxon>
        <taxon>Nicotianoideae</taxon>
        <taxon>Nicotianeae</taxon>
        <taxon>Nicotiana</taxon>
    </lineage>
</organism>
<comment type="caution">
    <text evidence="1">The sequence shown here is derived from an EMBL/GenBank/DDBJ whole genome shotgun (WGS) entry which is preliminary data.</text>
</comment>
<accession>A0A1J6IF71</accession>
<dbReference type="Proteomes" id="UP000187609">
    <property type="component" value="Unassembled WGS sequence"/>
</dbReference>
<reference evidence="1" key="1">
    <citation type="submission" date="2016-11" db="EMBL/GenBank/DDBJ databases">
        <title>The genome of Nicotiana attenuata.</title>
        <authorList>
            <person name="Xu S."/>
            <person name="Brockmoeller T."/>
            <person name="Gaquerel E."/>
            <person name="Navarro A."/>
            <person name="Kuhl H."/>
            <person name="Gase K."/>
            <person name="Ling Z."/>
            <person name="Zhou W."/>
            <person name="Kreitzer C."/>
            <person name="Stanke M."/>
            <person name="Tang H."/>
            <person name="Lyons E."/>
            <person name="Pandey P."/>
            <person name="Pandey S.P."/>
            <person name="Timmermann B."/>
            <person name="Baldwin I.T."/>
        </authorList>
    </citation>
    <scope>NUCLEOTIDE SEQUENCE [LARGE SCALE GENOMIC DNA]</scope>
    <source>
        <strain evidence="1">UT</strain>
    </source>
</reference>
<protein>
    <submittedName>
        <fullName evidence="1">Uncharacterized protein</fullName>
    </submittedName>
</protein>
<sequence length="72" mass="8350">MIAACAEICMGDMDHFPEVIIWNTVGDAWRSDSDTAVLARADSGKETKKRLEDHTFMHIIRLWGQRRNDRIF</sequence>
<evidence type="ECO:0000313" key="1">
    <source>
        <dbReference type="EMBL" id="OIT03534.1"/>
    </source>
</evidence>
<keyword evidence="2" id="KW-1185">Reference proteome</keyword>